<feature type="region of interest" description="Disordered" evidence="1">
    <location>
        <begin position="319"/>
        <end position="348"/>
    </location>
</feature>
<evidence type="ECO:0000313" key="3">
    <source>
        <dbReference type="Proteomes" id="UP001233999"/>
    </source>
</evidence>
<feature type="compositionally biased region" description="Basic and acidic residues" evidence="1">
    <location>
        <begin position="48"/>
        <end position="74"/>
    </location>
</feature>
<dbReference type="Proteomes" id="UP001233999">
    <property type="component" value="Unassembled WGS sequence"/>
</dbReference>
<sequence>MGPAVVSAAVVGWYSRGQKISLFESDCQENLPERKLKSSLTMEKEIGDAHERDGHSLSRNEPKRSNPCKKKDISSHLISSHPSDTAKQTNENHWKGNPSNYNIDGCNATLNSRLARLAASRSLSGLKKYSHLLPLCLDIEHGRVGVRDKEEGIYIPLYPVRGGRFELVSACRGLAGSSVRHESLHGGRGGRFEGGRFELVSACRGLAGHLGGRRKVRVGVSLSGARRVICTSRVTPRFMLCSPRRKVRRRKVRVGVSLSGARRVICTSRVTPRCILLEEEEEEGSSWCQLVGGSPGHLGGRFELVSACRGLAGSSVRHESLHEEEGSSWCQPVGGSPEEEGSKEEGSSWCQPVGARRVICTSRVTPRGGRFELVSACRGLAGSSVRHESLHASQFIASTETVRNLHKFKKRNSTQLQCGSLWATKRTRITF</sequence>
<accession>A0AAD8E9I7</accession>
<evidence type="ECO:0000313" key="2">
    <source>
        <dbReference type="EMBL" id="KAJ9582325.1"/>
    </source>
</evidence>
<keyword evidence="3" id="KW-1185">Reference proteome</keyword>
<comment type="caution">
    <text evidence="2">The sequence shown here is derived from an EMBL/GenBank/DDBJ whole genome shotgun (WGS) entry which is preliminary data.</text>
</comment>
<reference evidence="2" key="1">
    <citation type="journal article" date="2023" name="IScience">
        <title>Live-bearing cockroach genome reveals convergent evolutionary mechanisms linked to viviparity in insects and beyond.</title>
        <authorList>
            <person name="Fouks B."/>
            <person name="Harrison M.C."/>
            <person name="Mikhailova A.A."/>
            <person name="Marchal E."/>
            <person name="English S."/>
            <person name="Carruthers M."/>
            <person name="Jennings E.C."/>
            <person name="Chiamaka E.L."/>
            <person name="Frigard R.A."/>
            <person name="Pippel M."/>
            <person name="Attardo G.M."/>
            <person name="Benoit J.B."/>
            <person name="Bornberg-Bauer E."/>
            <person name="Tobe S.S."/>
        </authorList>
    </citation>
    <scope>NUCLEOTIDE SEQUENCE</scope>
    <source>
        <strain evidence="2">Stay&amp;Tobe</strain>
    </source>
</reference>
<reference evidence="2" key="2">
    <citation type="submission" date="2023-05" db="EMBL/GenBank/DDBJ databases">
        <authorList>
            <person name="Fouks B."/>
        </authorList>
    </citation>
    <scope>NUCLEOTIDE SEQUENCE</scope>
    <source>
        <strain evidence="2">Stay&amp;Tobe</strain>
        <tissue evidence="2">Testes</tissue>
    </source>
</reference>
<proteinExistence type="predicted"/>
<feature type="compositionally biased region" description="Polar residues" evidence="1">
    <location>
        <begin position="76"/>
        <end position="98"/>
    </location>
</feature>
<gene>
    <name evidence="2" type="ORF">L9F63_003330</name>
</gene>
<dbReference type="EMBL" id="JASPKZ010007811">
    <property type="protein sequence ID" value="KAJ9582325.1"/>
    <property type="molecule type" value="Genomic_DNA"/>
</dbReference>
<feature type="non-terminal residue" evidence="2">
    <location>
        <position position="1"/>
    </location>
</feature>
<evidence type="ECO:0000256" key="1">
    <source>
        <dbReference type="SAM" id="MobiDB-lite"/>
    </source>
</evidence>
<name>A0AAD8E9I7_DIPPU</name>
<organism evidence="2 3">
    <name type="scientific">Diploptera punctata</name>
    <name type="common">Pacific beetle cockroach</name>
    <dbReference type="NCBI Taxonomy" id="6984"/>
    <lineage>
        <taxon>Eukaryota</taxon>
        <taxon>Metazoa</taxon>
        <taxon>Ecdysozoa</taxon>
        <taxon>Arthropoda</taxon>
        <taxon>Hexapoda</taxon>
        <taxon>Insecta</taxon>
        <taxon>Pterygota</taxon>
        <taxon>Neoptera</taxon>
        <taxon>Polyneoptera</taxon>
        <taxon>Dictyoptera</taxon>
        <taxon>Blattodea</taxon>
        <taxon>Blaberoidea</taxon>
        <taxon>Blaberidae</taxon>
        <taxon>Diplopterinae</taxon>
        <taxon>Diploptera</taxon>
    </lineage>
</organism>
<feature type="region of interest" description="Disordered" evidence="1">
    <location>
        <begin position="48"/>
        <end position="98"/>
    </location>
</feature>
<protein>
    <submittedName>
        <fullName evidence="2">Uncharacterized protein</fullName>
    </submittedName>
</protein>
<dbReference type="AlphaFoldDB" id="A0AAD8E9I7"/>